<dbReference type="Pfam" id="PF00887">
    <property type="entry name" value="ACBP"/>
    <property type="match status" value="1"/>
</dbReference>
<protein>
    <submittedName>
        <fullName evidence="4">Acyl-CoA binding protein</fullName>
    </submittedName>
</protein>
<evidence type="ECO:0000313" key="5">
    <source>
        <dbReference type="Proteomes" id="UP000001396"/>
    </source>
</evidence>
<dbReference type="PANTHER" id="PTHR23310:SF62">
    <property type="entry name" value="ACYL-COA BINDING PROTEIN 1, ISOFORM A"/>
    <property type="match status" value="1"/>
</dbReference>
<proteinExistence type="inferred from homology"/>
<dbReference type="InterPro" id="IPR014352">
    <property type="entry name" value="FERM/acyl-CoA-bd_prot_sf"/>
</dbReference>
<evidence type="ECO:0000256" key="1">
    <source>
        <dbReference type="ARBA" id="ARBA00005567"/>
    </source>
</evidence>
<dbReference type="RefSeq" id="XP_020431746.1">
    <property type="nucleotide sequence ID" value="XM_020578319.1"/>
</dbReference>
<dbReference type="Proteomes" id="UP000001396">
    <property type="component" value="Unassembled WGS sequence"/>
</dbReference>
<dbReference type="SUPFAM" id="SSF47027">
    <property type="entry name" value="Acyl-CoA binding protein"/>
    <property type="match status" value="1"/>
</dbReference>
<evidence type="ECO:0000259" key="3">
    <source>
        <dbReference type="PROSITE" id="PS51228"/>
    </source>
</evidence>
<dbReference type="InterPro" id="IPR035984">
    <property type="entry name" value="Acyl-CoA-binding_sf"/>
</dbReference>
<feature type="domain" description="ACB" evidence="3">
    <location>
        <begin position="3"/>
        <end position="89"/>
    </location>
</feature>
<dbReference type="GO" id="GO:0006631">
    <property type="term" value="P:fatty acid metabolic process"/>
    <property type="evidence" value="ECO:0007669"/>
    <property type="project" value="TreeGrafter"/>
</dbReference>
<dbReference type="OMA" id="RYKFEAW"/>
<sequence length="90" mass="9970">MSLSERFEAAAAEVKTVLTEKPTNEELLELYGLFKQAKEGDNTTAQPWAVQLEASAKWKAWTALKGTSKDDAMTKYIALVDSLKAKYATK</sequence>
<gene>
    <name evidence="4" type="primary">acbA</name>
    <name evidence="4" type="ORF">PPL_07484</name>
</gene>
<dbReference type="FunCoup" id="D3BG33">
    <property type="interactions" value="199"/>
</dbReference>
<dbReference type="InterPro" id="IPR000582">
    <property type="entry name" value="Acyl-CoA-binding_protein"/>
</dbReference>
<keyword evidence="5" id="KW-1185">Reference proteome</keyword>
<dbReference type="GeneID" id="31362965"/>
<comment type="caution">
    <text evidence="4">The sequence shown here is derived from an EMBL/GenBank/DDBJ whole genome shotgun (WGS) entry which is preliminary data.</text>
</comment>
<reference evidence="4 5" key="1">
    <citation type="journal article" date="2011" name="Genome Res.">
        <title>Phylogeny-wide analysis of social amoeba genomes highlights ancient origins for complex intercellular communication.</title>
        <authorList>
            <person name="Heidel A.J."/>
            <person name="Lawal H.M."/>
            <person name="Felder M."/>
            <person name="Schilde C."/>
            <person name="Helps N.R."/>
            <person name="Tunggal B."/>
            <person name="Rivero F."/>
            <person name="John U."/>
            <person name="Schleicher M."/>
            <person name="Eichinger L."/>
            <person name="Platzer M."/>
            <person name="Noegel A.A."/>
            <person name="Schaap P."/>
            <person name="Gloeckner G."/>
        </authorList>
    </citation>
    <scope>NUCLEOTIDE SEQUENCE [LARGE SCALE GENOMIC DNA]</scope>
    <source>
        <strain evidence="5">ATCC 26659 / Pp 5 / PN500</strain>
    </source>
</reference>
<dbReference type="AlphaFoldDB" id="D3BG33"/>
<evidence type="ECO:0000256" key="2">
    <source>
        <dbReference type="ARBA" id="ARBA00023121"/>
    </source>
</evidence>
<keyword evidence="2" id="KW-0446">Lipid-binding</keyword>
<comment type="similarity">
    <text evidence="1">Belongs to the ACBP family.</text>
</comment>
<dbReference type="PROSITE" id="PS51228">
    <property type="entry name" value="ACB_2"/>
    <property type="match status" value="1"/>
</dbReference>
<organism evidence="4 5">
    <name type="scientific">Heterostelium pallidum (strain ATCC 26659 / Pp 5 / PN500)</name>
    <name type="common">Cellular slime mold</name>
    <name type="synonym">Polysphondylium pallidum</name>
    <dbReference type="NCBI Taxonomy" id="670386"/>
    <lineage>
        <taxon>Eukaryota</taxon>
        <taxon>Amoebozoa</taxon>
        <taxon>Evosea</taxon>
        <taxon>Eumycetozoa</taxon>
        <taxon>Dictyostelia</taxon>
        <taxon>Acytosteliales</taxon>
        <taxon>Acytosteliaceae</taxon>
        <taxon>Heterostelium</taxon>
    </lineage>
</organism>
<evidence type="ECO:0000313" key="4">
    <source>
        <dbReference type="EMBL" id="EFA79625.1"/>
    </source>
</evidence>
<dbReference type="GO" id="GO:0000062">
    <property type="term" value="F:fatty-acyl-CoA binding"/>
    <property type="evidence" value="ECO:0007669"/>
    <property type="project" value="InterPro"/>
</dbReference>
<accession>D3BG33</accession>
<dbReference type="PANTHER" id="PTHR23310">
    <property type="entry name" value="ACYL-COA-BINDING PROTEIN, ACBP"/>
    <property type="match status" value="1"/>
</dbReference>
<dbReference type="Gene3D" id="1.20.80.10">
    <property type="match status" value="1"/>
</dbReference>
<dbReference type="PRINTS" id="PR00689">
    <property type="entry name" value="ACOABINDINGP"/>
</dbReference>
<dbReference type="STRING" id="670386.D3BG33"/>
<dbReference type="InParanoid" id="D3BG33"/>
<name>D3BG33_HETP5</name>
<dbReference type="EMBL" id="ADBJ01000033">
    <property type="protein sequence ID" value="EFA79625.1"/>
    <property type="molecule type" value="Genomic_DNA"/>
</dbReference>